<dbReference type="AlphaFoldDB" id="A0A841B3N0"/>
<gene>
    <name evidence="1" type="ORF">HDA45_005736</name>
</gene>
<evidence type="ECO:0000313" key="1">
    <source>
        <dbReference type="EMBL" id="MBB5855649.1"/>
    </source>
</evidence>
<organism evidence="1 2">
    <name type="scientific">Amycolatopsis umgeniensis</name>
    <dbReference type="NCBI Taxonomy" id="336628"/>
    <lineage>
        <taxon>Bacteria</taxon>
        <taxon>Bacillati</taxon>
        <taxon>Actinomycetota</taxon>
        <taxon>Actinomycetes</taxon>
        <taxon>Pseudonocardiales</taxon>
        <taxon>Pseudonocardiaceae</taxon>
        <taxon>Amycolatopsis</taxon>
    </lineage>
</organism>
<dbReference type="Proteomes" id="UP000580861">
    <property type="component" value="Unassembled WGS sequence"/>
</dbReference>
<keyword evidence="2" id="KW-1185">Reference proteome</keyword>
<sequence>MSLTPKISHHPSLKTMEKALSNFFCRRPPGIQRPVQIGSLFSAKARGPSLASALR</sequence>
<name>A0A841B3N0_9PSEU</name>
<comment type="caution">
    <text evidence="1">The sequence shown here is derived from an EMBL/GenBank/DDBJ whole genome shotgun (WGS) entry which is preliminary data.</text>
</comment>
<proteinExistence type="predicted"/>
<dbReference type="EMBL" id="JACHMX010000001">
    <property type="protein sequence ID" value="MBB5855649.1"/>
    <property type="molecule type" value="Genomic_DNA"/>
</dbReference>
<protein>
    <submittedName>
        <fullName evidence="1">Uncharacterized protein</fullName>
    </submittedName>
</protein>
<reference evidence="1 2" key="1">
    <citation type="submission" date="2020-08" db="EMBL/GenBank/DDBJ databases">
        <title>Sequencing the genomes of 1000 actinobacteria strains.</title>
        <authorList>
            <person name="Klenk H.-P."/>
        </authorList>
    </citation>
    <scope>NUCLEOTIDE SEQUENCE [LARGE SCALE GENOMIC DNA]</scope>
    <source>
        <strain evidence="1 2">DSM 45272</strain>
    </source>
</reference>
<accession>A0A841B3N0</accession>
<evidence type="ECO:0000313" key="2">
    <source>
        <dbReference type="Proteomes" id="UP000580861"/>
    </source>
</evidence>